<evidence type="ECO:0000256" key="1">
    <source>
        <dbReference type="SAM" id="Coils"/>
    </source>
</evidence>
<name>A0A9Y3S5Q9_9CICH</name>
<sequence length="267" mass="30916">MPNFGVSEDGPPGFSLTKAVENVSQHGYTQKEALKEKQRTLSTLQATLSELERKNEGIDKDLRSKVREILVLESEMEQLEQQTKLLHDRCVSISKENTELQILIGEEEEIALVALAGFNAYRSKMEGHRAAVLHAVSQTKAHNELKEKKELVQMLRKQNEELKEDLNNPNGNTVQMAKREIKALKEEVSLKMKTISEKRHRLQKESEIHGQIKKDIEIQNRRYEAIMKRLRCQLSRAQANHRQMSDDIYHMRRQLAELRSQQQSSQP</sequence>
<keyword evidence="1" id="KW-0175">Coiled coil</keyword>
<evidence type="ECO:0000313" key="2">
    <source>
        <dbReference type="Proteomes" id="UP000695023"/>
    </source>
</evidence>
<feature type="coiled-coil region" evidence="1">
    <location>
        <begin position="34"/>
        <end position="89"/>
    </location>
</feature>
<dbReference type="CTD" id="160857"/>
<gene>
    <name evidence="3" type="primary">ccdc122</name>
</gene>
<dbReference type="GeneID" id="102198613"/>
<dbReference type="RefSeq" id="XP_005754754.1">
    <property type="nucleotide sequence ID" value="XM_005754697.2"/>
</dbReference>
<dbReference type="Proteomes" id="UP000695023">
    <property type="component" value="Unplaced"/>
</dbReference>
<protein>
    <submittedName>
        <fullName evidence="3">Coiled-coil domain-containing protein 122</fullName>
    </submittedName>
</protein>
<proteinExistence type="predicted"/>
<dbReference type="AlphaFoldDB" id="A0A9Y3S5Q9"/>
<evidence type="ECO:0000313" key="3">
    <source>
        <dbReference type="RefSeq" id="XP_005754754.1"/>
    </source>
</evidence>
<reference evidence="3" key="1">
    <citation type="submission" date="2025-08" db="UniProtKB">
        <authorList>
            <consortium name="RefSeq"/>
        </authorList>
    </citation>
    <scope>IDENTIFICATION</scope>
</reference>
<keyword evidence="2" id="KW-1185">Reference proteome</keyword>
<feature type="coiled-coil region" evidence="1">
    <location>
        <begin position="138"/>
        <end position="247"/>
    </location>
</feature>
<accession>A0A9Y3S5Q9</accession>
<organism evidence="2 3">
    <name type="scientific">Pundamilia nyererei</name>
    <dbReference type="NCBI Taxonomy" id="303518"/>
    <lineage>
        <taxon>Eukaryota</taxon>
        <taxon>Metazoa</taxon>
        <taxon>Chordata</taxon>
        <taxon>Craniata</taxon>
        <taxon>Vertebrata</taxon>
        <taxon>Euteleostomi</taxon>
        <taxon>Actinopterygii</taxon>
        <taxon>Neopterygii</taxon>
        <taxon>Teleostei</taxon>
        <taxon>Neoteleostei</taxon>
        <taxon>Acanthomorphata</taxon>
        <taxon>Ovalentaria</taxon>
        <taxon>Cichlomorphae</taxon>
        <taxon>Cichliformes</taxon>
        <taxon>Cichlidae</taxon>
        <taxon>African cichlids</taxon>
        <taxon>Pseudocrenilabrinae</taxon>
        <taxon>Haplochromini</taxon>
        <taxon>Pundamilia</taxon>
    </lineage>
</organism>